<evidence type="ECO:0000313" key="2">
    <source>
        <dbReference type="Proteomes" id="UP000186303"/>
    </source>
</evidence>
<gene>
    <name evidence="1" type="ORF">MSYG_2525</name>
</gene>
<dbReference type="Gene3D" id="3.40.50.150">
    <property type="entry name" value="Vaccinia Virus protein VP39"/>
    <property type="match status" value="1"/>
</dbReference>
<dbReference type="InterPro" id="IPR019410">
    <property type="entry name" value="Methyltransf_16"/>
</dbReference>
<organism evidence="1 2">
    <name type="scientific">Malassezia sympodialis (strain ATCC 42132)</name>
    <name type="common">Atopic eczema-associated yeast</name>
    <dbReference type="NCBI Taxonomy" id="1230383"/>
    <lineage>
        <taxon>Eukaryota</taxon>
        <taxon>Fungi</taxon>
        <taxon>Dikarya</taxon>
        <taxon>Basidiomycota</taxon>
        <taxon>Ustilaginomycotina</taxon>
        <taxon>Malasseziomycetes</taxon>
        <taxon>Malasseziales</taxon>
        <taxon>Malasseziaceae</taxon>
        <taxon>Malassezia</taxon>
    </lineage>
</organism>
<dbReference type="GO" id="GO:0008757">
    <property type="term" value="F:S-adenosylmethionine-dependent methyltransferase activity"/>
    <property type="evidence" value="ECO:0007669"/>
    <property type="project" value="UniProtKB-ARBA"/>
</dbReference>
<protein>
    <submittedName>
        <fullName evidence="1">Uncharacterized protein</fullName>
    </submittedName>
</protein>
<reference evidence="2" key="1">
    <citation type="journal article" date="2017" name="Nucleic Acids Res.">
        <title>Proteogenomics produces comprehensive and highly accurate protein-coding gene annotation in a complete genome assembly of Malassezia sympodialis.</title>
        <authorList>
            <person name="Zhu Y."/>
            <person name="Engstroem P.G."/>
            <person name="Tellgren-Roth C."/>
            <person name="Baudo C.D."/>
            <person name="Kennell J.C."/>
            <person name="Sun S."/>
            <person name="Billmyre R.B."/>
            <person name="Schroeder M.S."/>
            <person name="Andersson A."/>
            <person name="Holm T."/>
            <person name="Sigurgeirsson B."/>
            <person name="Wu G."/>
            <person name="Sankaranarayanan S.R."/>
            <person name="Siddharthan R."/>
            <person name="Sanyal K."/>
            <person name="Lundeberg J."/>
            <person name="Nystedt B."/>
            <person name="Boekhout T."/>
            <person name="Dawson T.L. Jr."/>
            <person name="Heitman J."/>
            <person name="Scheynius A."/>
            <person name="Lehtioe J."/>
        </authorList>
    </citation>
    <scope>NUCLEOTIDE SEQUENCE [LARGE SCALE GENOMIC DNA]</scope>
    <source>
        <strain evidence="2">ATCC 42132</strain>
    </source>
</reference>
<dbReference type="Pfam" id="PF10294">
    <property type="entry name" value="Methyltransf_16"/>
    <property type="match status" value="1"/>
</dbReference>
<dbReference type="AlphaFoldDB" id="A0A1M8A6U4"/>
<dbReference type="EMBL" id="LT671824">
    <property type="protein sequence ID" value="SHO78183.1"/>
    <property type="molecule type" value="Genomic_DNA"/>
</dbReference>
<dbReference type="PANTHER" id="PTHR14614">
    <property type="entry name" value="HEPATOCELLULAR CARCINOMA-ASSOCIATED ANTIGEN"/>
    <property type="match status" value="1"/>
</dbReference>
<evidence type="ECO:0000313" key="1">
    <source>
        <dbReference type="EMBL" id="SHO78183.1"/>
    </source>
</evidence>
<dbReference type="GO" id="GO:0005829">
    <property type="term" value="C:cytosol"/>
    <property type="evidence" value="ECO:0007669"/>
    <property type="project" value="TreeGrafter"/>
</dbReference>
<dbReference type="OrthoDB" id="2529286at2759"/>
<dbReference type="Proteomes" id="UP000186303">
    <property type="component" value="Chromosome 4"/>
</dbReference>
<dbReference type="PANTHER" id="PTHR14614:SF109">
    <property type="entry name" value="RIBOSOMAL LYSINE N-METHYLTRANSFERASE 5"/>
    <property type="match status" value="1"/>
</dbReference>
<proteinExistence type="predicted"/>
<sequence>MSNNSEETLLASPGVLFHIPESCVRKVEEVEEEIFLLYTLRYAKEEDLGILEQKSDVVNLTFKLAVSTHETRLSNTGKSREITLDVFQNCTALRSRVGDTGSVVWRSSVYFAEHMLRQLWGYWPPSRPRLFQTGALSGCKILELGAGTGVLPTCLLSDPGWITSVNAPLQWIATDQYDNLPVIEKNLFNSVKKHPHVQATACELDWLQIHNFGNDKRSQRLKSEYALHILRRFSSKDDTVEYPDLIVCIDCVFNPALHSPLISTLNTFCEPRKTVILLIAQLRDVDNTRSFLGVWTEQVGYEIYHLEDELMPPNMQRGYAAWVAWRS</sequence>
<name>A0A1M8A6U4_MALS4</name>
<dbReference type="VEuPathDB" id="FungiDB:MSYG_2525"/>
<dbReference type="STRING" id="1230383.A0A1M8A6U4"/>
<dbReference type="InterPro" id="IPR029063">
    <property type="entry name" value="SAM-dependent_MTases_sf"/>
</dbReference>
<accession>A0A1M8A6U4</accession>
<dbReference type="OMA" id="WHASVDF"/>
<keyword evidence="2" id="KW-1185">Reference proteome</keyword>
<dbReference type="GO" id="GO:0032991">
    <property type="term" value="C:protein-containing complex"/>
    <property type="evidence" value="ECO:0007669"/>
    <property type="project" value="TreeGrafter"/>
</dbReference>